<keyword evidence="4" id="KW-0804">Transcription</keyword>
<proteinExistence type="inferred from homology"/>
<dbReference type="RefSeq" id="WP_345430075.1">
    <property type="nucleotide sequence ID" value="NZ_BAABHK010000002.1"/>
</dbReference>
<dbReference type="PRINTS" id="PR00039">
    <property type="entry name" value="HTHLYSR"/>
</dbReference>
<dbReference type="InterPro" id="IPR005119">
    <property type="entry name" value="LysR_subst-bd"/>
</dbReference>
<comment type="caution">
    <text evidence="6">The sequence shown here is derived from an EMBL/GenBank/DDBJ whole genome shotgun (WGS) entry which is preliminary data.</text>
</comment>
<dbReference type="Gene3D" id="1.10.10.10">
    <property type="entry name" value="Winged helix-like DNA-binding domain superfamily/Winged helix DNA-binding domain"/>
    <property type="match status" value="1"/>
</dbReference>
<dbReference type="Proteomes" id="UP001501442">
    <property type="component" value="Unassembled WGS sequence"/>
</dbReference>
<dbReference type="EMBL" id="BAABHK010000002">
    <property type="protein sequence ID" value="GAA4622855.1"/>
    <property type="molecule type" value="Genomic_DNA"/>
</dbReference>
<evidence type="ECO:0000256" key="3">
    <source>
        <dbReference type="ARBA" id="ARBA00023125"/>
    </source>
</evidence>
<protein>
    <submittedName>
        <fullName evidence="6">LysR family transcriptional regulator</fullName>
    </submittedName>
</protein>
<reference evidence="7" key="1">
    <citation type="journal article" date="2019" name="Int. J. Syst. Evol. Microbiol.">
        <title>The Global Catalogue of Microorganisms (GCM) 10K type strain sequencing project: providing services to taxonomists for standard genome sequencing and annotation.</title>
        <authorList>
            <consortium name="The Broad Institute Genomics Platform"/>
            <consortium name="The Broad Institute Genome Sequencing Center for Infectious Disease"/>
            <person name="Wu L."/>
            <person name="Ma J."/>
        </authorList>
    </citation>
    <scope>NUCLEOTIDE SEQUENCE [LARGE SCALE GENOMIC DNA]</scope>
    <source>
        <strain evidence="7">JCM 17939</strain>
    </source>
</reference>
<feature type="domain" description="HTH lysR-type" evidence="5">
    <location>
        <begin position="1"/>
        <end position="58"/>
    </location>
</feature>
<keyword evidence="3" id="KW-0238">DNA-binding</keyword>
<keyword evidence="7" id="KW-1185">Reference proteome</keyword>
<dbReference type="PROSITE" id="PS50931">
    <property type="entry name" value="HTH_LYSR"/>
    <property type="match status" value="1"/>
</dbReference>
<dbReference type="Gene3D" id="3.40.190.10">
    <property type="entry name" value="Periplasmic binding protein-like II"/>
    <property type="match status" value="2"/>
</dbReference>
<dbReference type="InterPro" id="IPR000847">
    <property type="entry name" value="LysR_HTH_N"/>
</dbReference>
<gene>
    <name evidence="6" type="ORF">GCM10023196_016720</name>
</gene>
<keyword evidence="2" id="KW-0805">Transcription regulation</keyword>
<comment type="similarity">
    <text evidence="1">Belongs to the LysR transcriptional regulatory family.</text>
</comment>
<dbReference type="SUPFAM" id="SSF46785">
    <property type="entry name" value="Winged helix' DNA-binding domain"/>
    <property type="match status" value="1"/>
</dbReference>
<evidence type="ECO:0000313" key="6">
    <source>
        <dbReference type="EMBL" id="GAA4622855.1"/>
    </source>
</evidence>
<evidence type="ECO:0000256" key="1">
    <source>
        <dbReference type="ARBA" id="ARBA00009437"/>
    </source>
</evidence>
<dbReference type="InterPro" id="IPR036388">
    <property type="entry name" value="WH-like_DNA-bd_sf"/>
</dbReference>
<accession>A0ABP8U6G6</accession>
<dbReference type="PANTHER" id="PTHR30346:SF0">
    <property type="entry name" value="HCA OPERON TRANSCRIPTIONAL ACTIVATOR HCAR"/>
    <property type="match status" value="1"/>
</dbReference>
<evidence type="ECO:0000256" key="2">
    <source>
        <dbReference type="ARBA" id="ARBA00023015"/>
    </source>
</evidence>
<dbReference type="PANTHER" id="PTHR30346">
    <property type="entry name" value="TRANSCRIPTIONAL DUAL REGULATOR HCAR-RELATED"/>
    <property type="match status" value="1"/>
</dbReference>
<dbReference type="InterPro" id="IPR036390">
    <property type="entry name" value="WH_DNA-bd_sf"/>
</dbReference>
<name>A0ABP8U6G6_9ACTN</name>
<dbReference type="Pfam" id="PF03466">
    <property type="entry name" value="LysR_substrate"/>
    <property type="match status" value="1"/>
</dbReference>
<evidence type="ECO:0000259" key="5">
    <source>
        <dbReference type="PROSITE" id="PS50931"/>
    </source>
</evidence>
<dbReference type="Pfam" id="PF00126">
    <property type="entry name" value="HTH_1"/>
    <property type="match status" value="1"/>
</dbReference>
<sequence>MELRDVETFLVLSEELHFGRTARRLHVTQGRVSQMIQALEREIGGRLFERTSRQVRLTALGRHFHTDAGAGHRTLMRSLRECQAMARHSLGRLRIGYAATIGAELAVGAADAFEVGHPEYEVSLTAIRMFRPDLALARTEADVVLAWSPGGDGAALRKLGLEVGPVLAEVPRGLLVPAGHSLAARREVGLEDLTDYELLWPPADTATPELCDLWVPRFAPSGRPLRRAADDLVTMTGAAELVEDDVITLVARGRGLHCTVITLLEHLPFPGLTVIPISDMPPMVVVPAWPAGGENAAIRDFADSLAGFRSRRHDRPPVAAIGGRP</sequence>
<dbReference type="SUPFAM" id="SSF53850">
    <property type="entry name" value="Periplasmic binding protein-like II"/>
    <property type="match status" value="1"/>
</dbReference>
<organism evidence="6 7">
    <name type="scientific">Actinoallomurus vinaceus</name>
    <dbReference type="NCBI Taxonomy" id="1080074"/>
    <lineage>
        <taxon>Bacteria</taxon>
        <taxon>Bacillati</taxon>
        <taxon>Actinomycetota</taxon>
        <taxon>Actinomycetes</taxon>
        <taxon>Streptosporangiales</taxon>
        <taxon>Thermomonosporaceae</taxon>
        <taxon>Actinoallomurus</taxon>
    </lineage>
</organism>
<evidence type="ECO:0000313" key="7">
    <source>
        <dbReference type="Proteomes" id="UP001501442"/>
    </source>
</evidence>
<evidence type="ECO:0000256" key="4">
    <source>
        <dbReference type="ARBA" id="ARBA00023163"/>
    </source>
</evidence>